<dbReference type="GO" id="GO:0046872">
    <property type="term" value="F:metal ion binding"/>
    <property type="evidence" value="ECO:0007669"/>
    <property type="project" value="UniProtKB-KW"/>
</dbReference>
<dbReference type="RefSeq" id="WP_059204789.1">
    <property type="nucleotide sequence ID" value="NZ_KQ948657.1"/>
</dbReference>
<evidence type="ECO:0000256" key="10">
    <source>
        <dbReference type="RuleBase" id="RU003983"/>
    </source>
</evidence>
<evidence type="ECO:0000256" key="3">
    <source>
        <dbReference type="ARBA" id="ARBA00022692"/>
    </source>
</evidence>
<dbReference type="Pfam" id="PF01435">
    <property type="entry name" value="Peptidase_M48"/>
    <property type="match status" value="1"/>
</dbReference>
<evidence type="ECO:0000256" key="4">
    <source>
        <dbReference type="ARBA" id="ARBA00022723"/>
    </source>
</evidence>
<protein>
    <submittedName>
        <fullName evidence="13">Peptidase, M48 family protein</fullName>
    </submittedName>
</protein>
<evidence type="ECO:0000256" key="2">
    <source>
        <dbReference type="ARBA" id="ARBA00022670"/>
    </source>
</evidence>
<sequence>MRTAGEEIVSSCPQCGVEIRTDRRFTTWCAACEWNVDPQGPGKEKRGLDRVRRGLAQRYGARLFDELRGGGGKGIGSRRTWSGPLAYALALTVHGLTVVLAAVGLWGLVRGWGGLGMAFGLFLLALAWSLRPRLNRLSDDDRVLLRGDAPELFALVDEVAAALGTRGVDAVVVDVEANASVTQLGLRRRLLTLGLPLWEVLSPQQRIALLGHELGHFTHGDTRHGMVVGTAFRSLSTWLYYVRPMPNPNVVQAITNLACVPLRLLISAVMALLDLLTARASQRGEYLADGAAARTGSTEGAVGLMDRLMVTDSIVTTLQRETNSRRLRRTGRGGEQNADGLWEALVAHLDSVPESEFERQRRVGALRGHSVDASHPPTHLRRRLLLDGTPVPATVTADTARTERIDGELADVRGTLAREVVRDGYGDQ</sequence>
<keyword evidence="2 10" id="KW-0645">Protease</keyword>
<keyword evidence="9 11" id="KW-0472">Membrane</keyword>
<dbReference type="CDD" id="cd07328">
    <property type="entry name" value="M48_Ste24p_like"/>
    <property type="match status" value="1"/>
</dbReference>
<keyword evidence="6 10" id="KW-0862">Zinc</keyword>
<dbReference type="Gene3D" id="3.30.2010.10">
    <property type="entry name" value="Metalloproteases ('zincins'), catalytic domain"/>
    <property type="match status" value="1"/>
</dbReference>
<dbReference type="GO" id="GO:0006508">
    <property type="term" value="P:proteolysis"/>
    <property type="evidence" value="ECO:0007669"/>
    <property type="project" value="UniProtKB-KW"/>
</dbReference>
<dbReference type="Proteomes" id="UP000053669">
    <property type="component" value="Unassembled WGS sequence"/>
</dbReference>
<comment type="caution">
    <text evidence="13">The sequence shown here is derived from an EMBL/GenBank/DDBJ whole genome shotgun (WGS) entry which is preliminary data.</text>
</comment>
<evidence type="ECO:0000256" key="8">
    <source>
        <dbReference type="ARBA" id="ARBA00023049"/>
    </source>
</evidence>
<evidence type="ECO:0000256" key="1">
    <source>
        <dbReference type="ARBA" id="ARBA00022475"/>
    </source>
</evidence>
<evidence type="ECO:0000256" key="5">
    <source>
        <dbReference type="ARBA" id="ARBA00022801"/>
    </source>
</evidence>
<evidence type="ECO:0000256" key="6">
    <source>
        <dbReference type="ARBA" id="ARBA00022833"/>
    </source>
</evidence>
<accession>A0A101SGL1</accession>
<evidence type="ECO:0000259" key="12">
    <source>
        <dbReference type="Pfam" id="PF01435"/>
    </source>
</evidence>
<dbReference type="InterPro" id="IPR001915">
    <property type="entry name" value="Peptidase_M48"/>
</dbReference>
<dbReference type="EMBL" id="LMWU01000006">
    <property type="protein sequence ID" value="KUN73534.1"/>
    <property type="molecule type" value="Genomic_DNA"/>
</dbReference>
<evidence type="ECO:0000256" key="7">
    <source>
        <dbReference type="ARBA" id="ARBA00022989"/>
    </source>
</evidence>
<dbReference type="GO" id="GO:0004222">
    <property type="term" value="F:metalloendopeptidase activity"/>
    <property type="evidence" value="ECO:0007669"/>
    <property type="project" value="InterPro"/>
</dbReference>
<name>A0A101SGL1_9ACTN</name>
<keyword evidence="8 10" id="KW-0482">Metalloprotease</keyword>
<evidence type="ECO:0000313" key="13">
    <source>
        <dbReference type="EMBL" id="KUN73534.1"/>
    </source>
</evidence>
<dbReference type="PANTHER" id="PTHR43221:SF2">
    <property type="entry name" value="PROTEASE HTPX HOMOLOG"/>
    <property type="match status" value="1"/>
</dbReference>
<dbReference type="PANTHER" id="PTHR43221">
    <property type="entry name" value="PROTEASE HTPX"/>
    <property type="match status" value="1"/>
</dbReference>
<evidence type="ECO:0000256" key="11">
    <source>
        <dbReference type="SAM" id="Phobius"/>
    </source>
</evidence>
<keyword evidence="5 10" id="KW-0378">Hydrolase</keyword>
<keyword evidence="3 11" id="KW-0812">Transmembrane</keyword>
<dbReference type="AlphaFoldDB" id="A0A101SGL1"/>
<feature type="transmembrane region" description="Helical" evidence="11">
    <location>
        <begin position="112"/>
        <end position="130"/>
    </location>
</feature>
<dbReference type="InterPro" id="IPR050083">
    <property type="entry name" value="HtpX_protease"/>
</dbReference>
<evidence type="ECO:0000313" key="14">
    <source>
        <dbReference type="Proteomes" id="UP000053669"/>
    </source>
</evidence>
<proteinExistence type="inferred from homology"/>
<comment type="similarity">
    <text evidence="10">Belongs to the peptidase M48 family.</text>
</comment>
<gene>
    <name evidence="13" type="ORF">AQJ46_07270</name>
</gene>
<comment type="cofactor">
    <cofactor evidence="10">
        <name>Zn(2+)</name>
        <dbReference type="ChEBI" id="CHEBI:29105"/>
    </cofactor>
    <text evidence="10">Binds 1 zinc ion per subunit.</text>
</comment>
<organism evidence="13 14">
    <name type="scientific">Streptomyces canus</name>
    <dbReference type="NCBI Taxonomy" id="58343"/>
    <lineage>
        <taxon>Bacteria</taxon>
        <taxon>Bacillati</taxon>
        <taxon>Actinomycetota</taxon>
        <taxon>Actinomycetes</taxon>
        <taxon>Kitasatosporales</taxon>
        <taxon>Streptomycetaceae</taxon>
        <taxon>Streptomyces</taxon>
        <taxon>Streptomyces aurantiacus group</taxon>
    </lineage>
</organism>
<evidence type="ECO:0000256" key="9">
    <source>
        <dbReference type="ARBA" id="ARBA00023136"/>
    </source>
</evidence>
<reference evidence="13 14" key="1">
    <citation type="submission" date="2015-10" db="EMBL/GenBank/DDBJ databases">
        <title>Draft genome sequence of Streptomyces canus DSM 40017, type strain for the species Streptomyces canus.</title>
        <authorList>
            <person name="Ruckert C."/>
            <person name="Winkler A."/>
            <person name="Kalinowski J."/>
            <person name="Kampfer P."/>
            <person name="Glaeser S."/>
        </authorList>
    </citation>
    <scope>NUCLEOTIDE SEQUENCE [LARGE SCALE GENOMIC DNA]</scope>
    <source>
        <strain evidence="13 14">DSM 40017</strain>
    </source>
</reference>
<keyword evidence="4" id="KW-0479">Metal-binding</keyword>
<feature type="domain" description="Peptidase M48" evidence="12">
    <location>
        <begin position="151"/>
        <end position="381"/>
    </location>
</feature>
<keyword evidence="1" id="KW-1003">Cell membrane</keyword>
<keyword evidence="7 11" id="KW-1133">Transmembrane helix</keyword>
<dbReference type="STRING" id="58343.AQJ46_07270"/>
<feature type="transmembrane region" description="Helical" evidence="11">
    <location>
        <begin position="85"/>
        <end position="106"/>
    </location>
</feature>